<keyword evidence="10" id="KW-0460">Magnesium</keyword>
<evidence type="ECO:0000256" key="10">
    <source>
        <dbReference type="ARBA" id="ARBA00022842"/>
    </source>
</evidence>
<proteinExistence type="predicted"/>
<dbReference type="EMBL" id="MH483048">
    <property type="protein sequence ID" value="AZI72636.1"/>
    <property type="molecule type" value="Genomic_RNA"/>
</dbReference>
<keyword evidence="9" id="KW-0378">Hydrolase</keyword>
<dbReference type="Pfam" id="PF06317">
    <property type="entry name" value="Arena_RNA_pol"/>
    <property type="match status" value="1"/>
</dbReference>
<feature type="compositionally biased region" description="Basic and acidic residues" evidence="17">
    <location>
        <begin position="823"/>
        <end position="833"/>
    </location>
</feature>
<keyword evidence="11" id="KW-0946">Virion</keyword>
<evidence type="ECO:0000313" key="19">
    <source>
        <dbReference type="EMBL" id="AZI72636.1"/>
    </source>
</evidence>
<evidence type="ECO:0000256" key="17">
    <source>
        <dbReference type="SAM" id="MobiDB-lite"/>
    </source>
</evidence>
<dbReference type="PROSITE" id="PS50525">
    <property type="entry name" value="RDRP_SSRNA_NEG_SEG"/>
    <property type="match status" value="1"/>
</dbReference>
<dbReference type="Pfam" id="PF17296">
    <property type="entry name" value="ArenaCapSnatch"/>
    <property type="match status" value="1"/>
</dbReference>
<dbReference type="GO" id="GO:0016787">
    <property type="term" value="F:hydrolase activity"/>
    <property type="evidence" value="ECO:0007669"/>
    <property type="project" value="UniProtKB-KW"/>
</dbReference>
<dbReference type="GO" id="GO:0003968">
    <property type="term" value="F:RNA-directed RNA polymerase activity"/>
    <property type="evidence" value="ECO:0007669"/>
    <property type="project" value="UniProtKB-KW"/>
</dbReference>
<dbReference type="GO" id="GO:0075526">
    <property type="term" value="P:cap snatching"/>
    <property type="evidence" value="ECO:0007669"/>
    <property type="project" value="UniProtKB-KW"/>
</dbReference>
<evidence type="ECO:0000256" key="12">
    <source>
        <dbReference type="ARBA" id="ARBA00022953"/>
    </source>
</evidence>
<evidence type="ECO:0000256" key="15">
    <source>
        <dbReference type="ARBA" id="ARBA00030436"/>
    </source>
</evidence>
<dbReference type="Gene3D" id="3.30.70.2640">
    <property type="entry name" value="Arenavirus RNA polymerase"/>
    <property type="match status" value="1"/>
</dbReference>
<dbReference type="GO" id="GO:0044423">
    <property type="term" value="C:virion component"/>
    <property type="evidence" value="ECO:0007669"/>
    <property type="project" value="UniProtKB-KW"/>
</dbReference>
<evidence type="ECO:0000256" key="11">
    <source>
        <dbReference type="ARBA" id="ARBA00022844"/>
    </source>
</evidence>
<keyword evidence="13" id="KW-1035">Host cytoplasm</keyword>
<evidence type="ECO:0000256" key="7">
    <source>
        <dbReference type="ARBA" id="ARBA00022723"/>
    </source>
</evidence>
<keyword evidence="7" id="KW-0479">Metal-binding</keyword>
<evidence type="ECO:0000256" key="14">
    <source>
        <dbReference type="ARBA" id="ARBA00030285"/>
    </source>
</evidence>
<protein>
    <recommendedName>
        <fullName evidence="2">RNA-directed RNA polymerase L</fullName>
        <ecNumber evidence="1">2.7.7.48</ecNumber>
    </recommendedName>
    <alternativeName>
        <fullName evidence="14">Large structural protein</fullName>
    </alternativeName>
    <alternativeName>
        <fullName evidence="16">Replicase</fullName>
    </alternativeName>
    <alternativeName>
        <fullName evidence="15">Transcriptase</fullName>
    </alternativeName>
</protein>
<accession>A0A3Q8Q311</accession>
<sequence>MSSILPEDAELGRLRELVLQVLSYEMDLYRPGWISNIAGEMAVNAIKLRSTIHELNCCRDTGLRFNNELREMNDILDEAIGPHETVRMIIPDGYLINSSNNIVFVLEASTRAEPADQTRKVELDRAKYDGIEDILRPLGWSLNVITISERKPRISKIPESLMFKLLTTSLSILSYTTDVHNWVSEEDYLELKKSMTTYDFRTLAEEFKGQNLIFDIEPADDPYGDLLKWMLNCEEEMPFSLKWKGPEITDSISDFKKEELQLRLLELMRSSMTNLSLRTSHLNLLNKLKSLNLLNTRRKQNKVYDYLALKLFLEISEKQDFPKGWYPSVNDRLVRVESVTSDVEDYRRLIGKMVESLHNLQSEVGGREKKNELQVLKNYLTESSAVLIEPSRMKEMYSGLEFNHRTPQPKLELKIVNDYPCKKLNKSISSEESETIERVALNLVLSQKTRSTPRASEGEEFFFQSIGGCLLLYKCTGEGQRAYSLLCKEQRGLSCAFYSFNINPSRLFPLIFSAKPIERLIDQLMMLINPICDDTDRLHDTIKKQESVNDFLVSSEYSEDQLDGLKINVKYLIYGILTSPTKRLQVELQSQRYYIMDTLSIIHHKDLKDKVVGNCITYDEYFLRDFAHGLINEILSCKNIGLFLKVAWGLNISYMCHLITKETPDRLSDLRDCYEKFFQPKFKFMSNLIYNCRTVDELVERMESEVDDFIKSDSPSFETKPFLYEPILADFLRWLSTEKFNGLDGEQLLDPKDYLTSNVDVLDLTSNKSTFKRSKTSHTDLLDEQYDVAKLLKRVISERLHKRVTQSKRGDSEQSQFNPSEPQQDRKSTEKGRQGRKKRVQGVENRRKRTTRLAFEEFSKIIQGLIVEAELEGDIDSFLVQVGSCLNDIDRDLNEAIEKEKGKKEENDGQSEVSKHKLVLDVIGELLGPEIRDYVRSTCYSTKLSDLPTDLLEEGSYRKVVEEVMTKKPQEFPRGVETIDMTNISAGMVVAKFELGEFFSSFKFLLLWGGFNNFQGTYDHRSGPQSSFLSISNKYRGESMISTRITNSEALQERLLAIRYGAPTLRNVLFSTLNLDVRGSEVGPNNRPLQFGIAIKEQVGGPRELYVGDSDTKLITRVLEETSRNIGNKLPNSCLNSEKKFSKFMKRIARSFYEDEIVLSMDHSKWGPFNSPLQYHLMFEAMENIRDVNGKSLDFSFVKTILKWHLFKAVETPQILAEDVVLSALDVSSGMREREIGKEKSYETFMVNSVLSNRSIPSQIHSWFDMGQGILHYTSDLYGSLVSEYITTKIKSIFNVRASTMNTSDDMVLLLHLKYKAKDSNQKDNLLAMVNFLFLTSNCLNKHISPKFCCSPLVGEFKSHFEVEATMVPLFVKFFAASINNFRCKTPMELFNTCDTIVEQGICNGLSLKVADSLKTRMVEMLGWLGYTNDPLMKPIDTRQQDWLEGCLAYRKLRSLEAWLLETGVDKAKLDVLKLSLLKIIRQLRDSLIAPVTAYNQMIELCTASLEGRTQWYPTLNGEFKLVVRSKLNLGTTINETCENLLIKRLINHYSRYSRQGLGMLIAEGLERSAFQSSVVTGFIGLSISLSGMCVRNKDGTFSNLRDSRSVTRPVAEVYTSLVMQSVCAVGDWVCGFDSEPGKQTNKSIYMRSSLINTAEFRFGLDELTATVEVCMPDLFDKYLKDIVPPDKRLLMRHSWKIRPEMELLVDCAGRGLSIFDGRIDRQEEAVVLVDYYDPERLVRRTMKLEKTGSERSVRKGLQAISNRMILNSILEAKIIDKTMVMDAAKVSPFGGHIEDLRAYKISGIRRYIQQVLLGRETHYRLNEDEPSGFSSTHVLVYYKGSPTNLLPDGTWFVGAKFGNYSPIELQCHFQQISDDLKIRLTLVTYEGRAHFQDFLYLKRSMISDEDFSEPEILDLFEFRDVVIVERPKSDGKPCLLFMGHVISLDSNRSESMMTEMSTAERDERWRLVRTYFLTRFEGEISCLSRARFDALYGLVERIFSTSTVEEVVAMGFHLLDSFVAEFLTSTTRVFVTKGPVLVFSRSEGILVGSPVGSMIYKGHRVMTYEDWTSGGPKLREIVD</sequence>
<dbReference type="InterPro" id="IPR026382">
    <property type="entry name" value="CapSnatch_arenavir"/>
</dbReference>
<dbReference type="InterPro" id="IPR010453">
    <property type="entry name" value="RNA_pol_arenavir"/>
</dbReference>
<feature type="domain" description="RdRp catalytic" evidence="18">
    <location>
        <begin position="1144"/>
        <end position="1344"/>
    </location>
</feature>
<dbReference type="InterPro" id="IPR007099">
    <property type="entry name" value="RNA-dir_pol_NSvirus"/>
</dbReference>
<keyword evidence="8" id="KW-0547">Nucleotide-binding</keyword>
<dbReference type="GO" id="GO:0046872">
    <property type="term" value="F:metal ion binding"/>
    <property type="evidence" value="ECO:0007669"/>
    <property type="project" value="UniProtKB-KW"/>
</dbReference>
<feature type="compositionally biased region" description="Basic residues" evidence="17">
    <location>
        <begin position="834"/>
        <end position="846"/>
    </location>
</feature>
<evidence type="ECO:0000259" key="18">
    <source>
        <dbReference type="PROSITE" id="PS50525"/>
    </source>
</evidence>
<feature type="region of interest" description="Disordered" evidence="17">
    <location>
        <begin position="803"/>
        <end position="846"/>
    </location>
</feature>
<organism evidence="19">
    <name type="scientific">Hipoen jatkoon virus 1</name>
    <dbReference type="NCBI Taxonomy" id="2447928"/>
    <lineage>
        <taxon>Viruses</taxon>
        <taxon>Riboviria</taxon>
        <taxon>Orthornavirae</taxon>
        <taxon>Negarnaviricota</taxon>
        <taxon>Polyploviricotina</taxon>
        <taxon>Bunyaviricetes</taxon>
        <taxon>Hareavirales</taxon>
        <taxon>Arenaviridae</taxon>
        <taxon>Reptarenavirus</taxon>
    </lineage>
</organism>
<evidence type="ECO:0000256" key="16">
    <source>
        <dbReference type="ARBA" id="ARBA00031012"/>
    </source>
</evidence>
<evidence type="ECO:0000256" key="1">
    <source>
        <dbReference type="ARBA" id="ARBA00012494"/>
    </source>
</evidence>
<keyword evidence="5" id="KW-0548">Nucleotidyltransferase</keyword>
<keyword evidence="12" id="KW-0693">Viral RNA replication</keyword>
<dbReference type="GO" id="GO:0039694">
    <property type="term" value="P:viral RNA genome replication"/>
    <property type="evidence" value="ECO:0007669"/>
    <property type="project" value="InterPro"/>
</dbReference>
<gene>
    <name evidence="19" type="primary">RdRp</name>
</gene>
<keyword evidence="6" id="KW-1157">Cap snatching</keyword>
<feature type="compositionally biased region" description="Polar residues" evidence="17">
    <location>
        <begin position="813"/>
        <end position="822"/>
    </location>
</feature>
<evidence type="ECO:0000256" key="9">
    <source>
        <dbReference type="ARBA" id="ARBA00022801"/>
    </source>
</evidence>
<name>A0A3Q8Q311_9VIRU</name>
<evidence type="ECO:0000256" key="4">
    <source>
        <dbReference type="ARBA" id="ARBA00022679"/>
    </source>
</evidence>
<evidence type="ECO:0000256" key="13">
    <source>
        <dbReference type="ARBA" id="ARBA00023200"/>
    </source>
</evidence>
<evidence type="ECO:0000256" key="2">
    <source>
        <dbReference type="ARBA" id="ARBA00018602"/>
    </source>
</evidence>
<reference evidence="19" key="1">
    <citation type="journal article" date="2018" name="PLoS Pathog.">
        <title>Characterization of Haartman Institute snake virus-1 (HISV-1) and HISV-like viruses-The representatives of genus Hartmanivirus, family Arenaviridae.</title>
        <authorList>
            <person name="Hepojoki J."/>
            <person name="Hepojoki S."/>
            <person name="Smura T."/>
            <person name="Szirovicza L."/>
            <person name="Dervas E."/>
            <person name="Prahauser B."/>
            <person name="Nufer L."/>
            <person name="Schraner E.M."/>
            <person name="Vapalahti O."/>
            <person name="Kipar A."/>
            <person name="Hetzel U."/>
        </authorList>
    </citation>
    <scope>NUCLEOTIDE SEQUENCE</scope>
    <source>
        <strain evidence="19">F17-0012_6</strain>
    </source>
</reference>
<dbReference type="EC" id="2.7.7.48" evidence="1"/>
<keyword evidence="4" id="KW-0808">Transferase</keyword>
<evidence type="ECO:0000256" key="8">
    <source>
        <dbReference type="ARBA" id="ARBA00022741"/>
    </source>
</evidence>
<evidence type="ECO:0000256" key="6">
    <source>
        <dbReference type="ARBA" id="ARBA00022715"/>
    </source>
</evidence>
<keyword evidence="3 19" id="KW-0696">RNA-directed RNA polymerase</keyword>
<evidence type="ECO:0000256" key="3">
    <source>
        <dbReference type="ARBA" id="ARBA00022484"/>
    </source>
</evidence>
<evidence type="ECO:0000256" key="5">
    <source>
        <dbReference type="ARBA" id="ARBA00022695"/>
    </source>
</evidence>
<dbReference type="GO" id="GO:0000166">
    <property type="term" value="F:nucleotide binding"/>
    <property type="evidence" value="ECO:0007669"/>
    <property type="project" value="UniProtKB-KW"/>
</dbReference>